<evidence type="ECO:0000313" key="4">
    <source>
        <dbReference type="EMBL" id="CAL4775364.1"/>
    </source>
</evidence>
<evidence type="ECO:0000256" key="1">
    <source>
        <dbReference type="SAM" id="Coils"/>
    </source>
</evidence>
<evidence type="ECO:0000313" key="2">
    <source>
        <dbReference type="EMBL" id="CAI3988052.1"/>
    </source>
</evidence>
<name>A0A9P1C9K5_9DINO</name>
<protein>
    <submittedName>
        <fullName evidence="4">Ubiquitin-like domain-containing protein</fullName>
    </submittedName>
</protein>
<dbReference type="EMBL" id="CAMXCT030001225">
    <property type="protein sequence ID" value="CAL4775364.1"/>
    <property type="molecule type" value="Genomic_DNA"/>
</dbReference>
<accession>A0A9P1C9K5</accession>
<proteinExistence type="predicted"/>
<keyword evidence="1" id="KW-0175">Coiled coil</keyword>
<dbReference type="OrthoDB" id="10363532at2759"/>
<gene>
    <name evidence="2" type="ORF">C1SCF055_LOCUS15280</name>
</gene>
<evidence type="ECO:0000313" key="3">
    <source>
        <dbReference type="EMBL" id="CAL1141427.1"/>
    </source>
</evidence>
<dbReference type="EMBL" id="CAMXCT020001225">
    <property type="protein sequence ID" value="CAL1141427.1"/>
    <property type="molecule type" value="Genomic_DNA"/>
</dbReference>
<dbReference type="AlphaFoldDB" id="A0A9P1C9K5"/>
<reference evidence="2" key="1">
    <citation type="submission" date="2022-10" db="EMBL/GenBank/DDBJ databases">
        <authorList>
            <person name="Chen Y."/>
            <person name="Dougan E. K."/>
            <person name="Chan C."/>
            <person name="Rhodes N."/>
            <person name="Thang M."/>
        </authorList>
    </citation>
    <scope>NUCLEOTIDE SEQUENCE</scope>
</reference>
<keyword evidence="5" id="KW-1185">Reference proteome</keyword>
<organism evidence="2">
    <name type="scientific">Cladocopium goreaui</name>
    <dbReference type="NCBI Taxonomy" id="2562237"/>
    <lineage>
        <taxon>Eukaryota</taxon>
        <taxon>Sar</taxon>
        <taxon>Alveolata</taxon>
        <taxon>Dinophyceae</taxon>
        <taxon>Suessiales</taxon>
        <taxon>Symbiodiniaceae</taxon>
        <taxon>Cladocopium</taxon>
    </lineage>
</organism>
<evidence type="ECO:0000313" key="5">
    <source>
        <dbReference type="Proteomes" id="UP001152797"/>
    </source>
</evidence>
<sequence length="178" mass="19427">MALCALRVSVKFGKDCKDLEFQTADVKLGELRQAIEQQMSVPKAKQSMICAGRRWQGLAFDDGLLVTEAAGAKGMKEVDGVKVIHLMLMAPAGIDGTEEVSRLEAQILEAREIVDTLPKATAEETQKAALLAHDLITKASTGLDNLDLVGAQRERRRDLLAQIEALERNLEVKKTSSL</sequence>
<reference evidence="3" key="2">
    <citation type="submission" date="2024-04" db="EMBL/GenBank/DDBJ databases">
        <authorList>
            <person name="Chen Y."/>
            <person name="Shah S."/>
            <person name="Dougan E. K."/>
            <person name="Thang M."/>
            <person name="Chan C."/>
        </authorList>
    </citation>
    <scope>NUCLEOTIDE SEQUENCE [LARGE SCALE GENOMIC DNA]</scope>
</reference>
<comment type="caution">
    <text evidence="2">The sequence shown here is derived from an EMBL/GenBank/DDBJ whole genome shotgun (WGS) entry which is preliminary data.</text>
</comment>
<dbReference type="Proteomes" id="UP001152797">
    <property type="component" value="Unassembled WGS sequence"/>
</dbReference>
<feature type="coiled-coil region" evidence="1">
    <location>
        <begin position="149"/>
        <end position="176"/>
    </location>
</feature>
<dbReference type="EMBL" id="CAMXCT010001225">
    <property type="protein sequence ID" value="CAI3988052.1"/>
    <property type="molecule type" value="Genomic_DNA"/>
</dbReference>